<protein>
    <submittedName>
        <fullName evidence="2">GL14579</fullName>
    </submittedName>
</protein>
<feature type="compositionally biased region" description="Polar residues" evidence="1">
    <location>
        <begin position="78"/>
        <end position="91"/>
    </location>
</feature>
<evidence type="ECO:0000313" key="2">
    <source>
        <dbReference type="EMBL" id="EDW26824.1"/>
    </source>
</evidence>
<dbReference type="Proteomes" id="UP000008744">
    <property type="component" value="Unassembled WGS sequence"/>
</dbReference>
<feature type="compositionally biased region" description="Basic and acidic residues" evidence="1">
    <location>
        <begin position="302"/>
        <end position="317"/>
    </location>
</feature>
<dbReference type="HOGENOM" id="CLU_450762_0_0_1"/>
<feature type="compositionally biased region" description="Basic and acidic residues" evidence="1">
    <location>
        <begin position="379"/>
        <end position="394"/>
    </location>
</feature>
<proteinExistence type="predicted"/>
<dbReference type="KEGG" id="dpe:6597620"/>
<dbReference type="EMBL" id="CH479193">
    <property type="protein sequence ID" value="EDW26824.1"/>
    <property type="molecule type" value="Genomic_DNA"/>
</dbReference>
<accession>B4GVX9</accession>
<feature type="region of interest" description="Disordered" evidence="1">
    <location>
        <begin position="30"/>
        <end position="417"/>
    </location>
</feature>
<evidence type="ECO:0000256" key="1">
    <source>
        <dbReference type="SAM" id="MobiDB-lite"/>
    </source>
</evidence>
<dbReference type="AlphaFoldDB" id="B4GVX9"/>
<evidence type="ECO:0000313" key="3">
    <source>
        <dbReference type="Proteomes" id="UP000008744"/>
    </source>
</evidence>
<feature type="compositionally biased region" description="Polar residues" evidence="1">
    <location>
        <begin position="113"/>
        <end position="145"/>
    </location>
</feature>
<dbReference type="STRING" id="7234.B4GVX9"/>
<feature type="compositionally biased region" description="Low complexity" evidence="1">
    <location>
        <begin position="148"/>
        <end position="159"/>
    </location>
</feature>
<feature type="compositionally biased region" description="Basic and acidic residues" evidence="1">
    <location>
        <begin position="225"/>
        <end position="240"/>
    </location>
</feature>
<gene>
    <name evidence="2" type="primary">Dper\GL14579</name>
    <name evidence="2" type="ORF">Dper_GL14579</name>
</gene>
<feature type="compositionally biased region" description="Polar residues" evidence="1">
    <location>
        <begin position="348"/>
        <end position="358"/>
    </location>
</feature>
<feature type="compositionally biased region" description="Basic and acidic residues" evidence="1">
    <location>
        <begin position="201"/>
        <end position="213"/>
    </location>
</feature>
<organism evidence="3">
    <name type="scientific">Drosophila persimilis</name>
    <name type="common">Fruit fly</name>
    <dbReference type="NCBI Taxonomy" id="7234"/>
    <lineage>
        <taxon>Eukaryota</taxon>
        <taxon>Metazoa</taxon>
        <taxon>Ecdysozoa</taxon>
        <taxon>Arthropoda</taxon>
        <taxon>Hexapoda</taxon>
        <taxon>Insecta</taxon>
        <taxon>Pterygota</taxon>
        <taxon>Neoptera</taxon>
        <taxon>Endopterygota</taxon>
        <taxon>Diptera</taxon>
        <taxon>Brachycera</taxon>
        <taxon>Muscomorpha</taxon>
        <taxon>Ephydroidea</taxon>
        <taxon>Drosophilidae</taxon>
        <taxon>Drosophila</taxon>
        <taxon>Sophophora</taxon>
    </lineage>
</organism>
<dbReference type="OMA" id="PDKMMQQ"/>
<feature type="compositionally biased region" description="Basic and acidic residues" evidence="1">
    <location>
        <begin position="281"/>
        <end position="292"/>
    </location>
</feature>
<keyword evidence="3" id="KW-1185">Reference proteome</keyword>
<dbReference type="OrthoDB" id="7989813at2759"/>
<reference evidence="2 3" key="1">
    <citation type="journal article" date="2007" name="Nature">
        <title>Evolution of genes and genomes on the Drosophila phylogeny.</title>
        <authorList>
            <consortium name="Drosophila 12 Genomes Consortium"/>
            <person name="Clark A.G."/>
            <person name="Eisen M.B."/>
            <person name="Smith D.R."/>
            <person name="Bergman C.M."/>
            <person name="Oliver B."/>
            <person name="Markow T.A."/>
            <person name="Kaufman T.C."/>
            <person name="Kellis M."/>
            <person name="Gelbart W."/>
            <person name="Iyer V.N."/>
            <person name="Pollard D.A."/>
            <person name="Sackton T.B."/>
            <person name="Larracuente A.M."/>
            <person name="Singh N.D."/>
            <person name="Abad J.P."/>
            <person name="Abt D.N."/>
            <person name="Adryan B."/>
            <person name="Aguade M."/>
            <person name="Akashi H."/>
            <person name="Anderson W.W."/>
            <person name="Aquadro C.F."/>
            <person name="Ardell D.H."/>
            <person name="Arguello R."/>
            <person name="Artieri C.G."/>
            <person name="Barbash D.A."/>
            <person name="Barker D."/>
            <person name="Barsanti P."/>
            <person name="Batterham P."/>
            <person name="Batzoglou S."/>
            <person name="Begun D."/>
            <person name="Bhutkar A."/>
            <person name="Blanco E."/>
            <person name="Bosak S.A."/>
            <person name="Bradley R.K."/>
            <person name="Brand A.D."/>
            <person name="Brent M.R."/>
            <person name="Brooks A.N."/>
            <person name="Brown R.H."/>
            <person name="Butlin R.K."/>
            <person name="Caggese C."/>
            <person name="Calvi B.R."/>
            <person name="Bernardo de Carvalho A."/>
            <person name="Caspi A."/>
            <person name="Castrezana S."/>
            <person name="Celniker S.E."/>
            <person name="Chang J.L."/>
            <person name="Chapple C."/>
            <person name="Chatterji S."/>
            <person name="Chinwalla A."/>
            <person name="Civetta A."/>
            <person name="Clifton S.W."/>
            <person name="Comeron J.M."/>
            <person name="Costello J.C."/>
            <person name="Coyne J.A."/>
            <person name="Daub J."/>
            <person name="David R.G."/>
            <person name="Delcher A.L."/>
            <person name="Delehaunty K."/>
            <person name="Do C.B."/>
            <person name="Ebling H."/>
            <person name="Edwards K."/>
            <person name="Eickbush T."/>
            <person name="Evans J.D."/>
            <person name="Filipski A."/>
            <person name="Findeiss S."/>
            <person name="Freyhult E."/>
            <person name="Fulton L."/>
            <person name="Fulton R."/>
            <person name="Garcia A.C."/>
            <person name="Gardiner A."/>
            <person name="Garfield D.A."/>
            <person name="Garvin B.E."/>
            <person name="Gibson G."/>
            <person name="Gilbert D."/>
            <person name="Gnerre S."/>
            <person name="Godfrey J."/>
            <person name="Good R."/>
            <person name="Gotea V."/>
            <person name="Gravely B."/>
            <person name="Greenberg A.J."/>
            <person name="Griffiths-Jones S."/>
            <person name="Gross S."/>
            <person name="Guigo R."/>
            <person name="Gustafson E.A."/>
            <person name="Haerty W."/>
            <person name="Hahn M.W."/>
            <person name="Halligan D.L."/>
            <person name="Halpern A.L."/>
            <person name="Halter G.M."/>
            <person name="Han M.V."/>
            <person name="Heger A."/>
            <person name="Hillier L."/>
            <person name="Hinrichs A.S."/>
            <person name="Holmes I."/>
            <person name="Hoskins R.A."/>
            <person name="Hubisz M.J."/>
            <person name="Hultmark D."/>
            <person name="Huntley M.A."/>
            <person name="Jaffe D.B."/>
            <person name="Jagadeeshan S."/>
            <person name="Jeck W.R."/>
            <person name="Johnson J."/>
            <person name="Jones C.D."/>
            <person name="Jordan W.C."/>
            <person name="Karpen G.H."/>
            <person name="Kataoka E."/>
            <person name="Keightley P.D."/>
            <person name="Kheradpour P."/>
            <person name="Kirkness E.F."/>
            <person name="Koerich L.B."/>
            <person name="Kristiansen K."/>
            <person name="Kudrna D."/>
            <person name="Kulathinal R.J."/>
            <person name="Kumar S."/>
            <person name="Kwok R."/>
            <person name="Lander E."/>
            <person name="Langley C.H."/>
            <person name="Lapoint R."/>
            <person name="Lazzaro B.P."/>
            <person name="Lee S.J."/>
            <person name="Levesque L."/>
            <person name="Li R."/>
            <person name="Lin C.F."/>
            <person name="Lin M.F."/>
            <person name="Lindblad-Toh K."/>
            <person name="Llopart A."/>
            <person name="Long M."/>
            <person name="Low L."/>
            <person name="Lozovsky E."/>
            <person name="Lu J."/>
            <person name="Luo M."/>
            <person name="Machado C.A."/>
            <person name="Makalowski W."/>
            <person name="Marzo M."/>
            <person name="Matsuda M."/>
            <person name="Matzkin L."/>
            <person name="McAllister B."/>
            <person name="McBride C.S."/>
            <person name="McKernan B."/>
            <person name="McKernan K."/>
            <person name="Mendez-Lago M."/>
            <person name="Minx P."/>
            <person name="Mollenhauer M.U."/>
            <person name="Montooth K."/>
            <person name="Mount S.M."/>
            <person name="Mu X."/>
            <person name="Myers E."/>
            <person name="Negre B."/>
            <person name="Newfeld S."/>
            <person name="Nielsen R."/>
            <person name="Noor M.A."/>
            <person name="O'Grady P."/>
            <person name="Pachter L."/>
            <person name="Papaceit M."/>
            <person name="Parisi M.J."/>
            <person name="Parisi M."/>
            <person name="Parts L."/>
            <person name="Pedersen J.S."/>
            <person name="Pesole G."/>
            <person name="Phillippy A.M."/>
            <person name="Ponting C.P."/>
            <person name="Pop M."/>
            <person name="Porcelli D."/>
            <person name="Powell J.R."/>
            <person name="Prohaska S."/>
            <person name="Pruitt K."/>
            <person name="Puig M."/>
            <person name="Quesneville H."/>
            <person name="Ram K.R."/>
            <person name="Rand D."/>
            <person name="Rasmussen M.D."/>
            <person name="Reed L.K."/>
            <person name="Reenan R."/>
            <person name="Reily A."/>
            <person name="Remington K.A."/>
            <person name="Rieger T.T."/>
            <person name="Ritchie M.G."/>
            <person name="Robin C."/>
            <person name="Rogers Y.H."/>
            <person name="Rohde C."/>
            <person name="Rozas J."/>
            <person name="Rubenfield M.J."/>
            <person name="Ruiz A."/>
            <person name="Russo S."/>
            <person name="Salzberg S.L."/>
            <person name="Sanchez-Gracia A."/>
            <person name="Saranga D.J."/>
            <person name="Sato H."/>
            <person name="Schaeffer S.W."/>
            <person name="Schatz M.C."/>
            <person name="Schlenke T."/>
            <person name="Schwartz R."/>
            <person name="Segarra C."/>
            <person name="Singh R.S."/>
            <person name="Sirot L."/>
            <person name="Sirota M."/>
            <person name="Sisneros N.B."/>
            <person name="Smith C.D."/>
            <person name="Smith T.F."/>
            <person name="Spieth J."/>
            <person name="Stage D.E."/>
            <person name="Stark A."/>
            <person name="Stephan W."/>
            <person name="Strausberg R.L."/>
            <person name="Strempel S."/>
            <person name="Sturgill D."/>
            <person name="Sutton G."/>
            <person name="Sutton G.G."/>
            <person name="Tao W."/>
            <person name="Teichmann S."/>
            <person name="Tobari Y.N."/>
            <person name="Tomimura Y."/>
            <person name="Tsolas J.M."/>
            <person name="Valente V.L."/>
            <person name="Venter E."/>
            <person name="Venter J.C."/>
            <person name="Vicario S."/>
            <person name="Vieira F.G."/>
            <person name="Vilella A.J."/>
            <person name="Villasante A."/>
            <person name="Walenz B."/>
            <person name="Wang J."/>
            <person name="Wasserman M."/>
            <person name="Watts T."/>
            <person name="Wilson D."/>
            <person name="Wilson R.K."/>
            <person name="Wing R.A."/>
            <person name="Wolfner M.F."/>
            <person name="Wong A."/>
            <person name="Wong G.K."/>
            <person name="Wu C.I."/>
            <person name="Wu G."/>
            <person name="Yamamoto D."/>
            <person name="Yang H.P."/>
            <person name="Yang S.P."/>
            <person name="Yorke J.A."/>
            <person name="Yoshida K."/>
            <person name="Zdobnov E."/>
            <person name="Zhang P."/>
            <person name="Zhang Y."/>
            <person name="Zimin A.V."/>
            <person name="Baldwin J."/>
            <person name="Abdouelleil A."/>
            <person name="Abdulkadir J."/>
            <person name="Abebe A."/>
            <person name="Abera B."/>
            <person name="Abreu J."/>
            <person name="Acer S.C."/>
            <person name="Aftuck L."/>
            <person name="Alexander A."/>
            <person name="An P."/>
            <person name="Anderson E."/>
            <person name="Anderson S."/>
            <person name="Arachi H."/>
            <person name="Azer M."/>
            <person name="Bachantsang P."/>
            <person name="Barry A."/>
            <person name="Bayul T."/>
            <person name="Berlin A."/>
            <person name="Bessette D."/>
            <person name="Bloom T."/>
            <person name="Blye J."/>
            <person name="Boguslavskiy L."/>
            <person name="Bonnet C."/>
            <person name="Boukhgalter B."/>
            <person name="Bourzgui I."/>
            <person name="Brown A."/>
            <person name="Cahill P."/>
            <person name="Channer S."/>
            <person name="Cheshatsang Y."/>
            <person name="Chuda L."/>
            <person name="Citroen M."/>
            <person name="Collymore A."/>
            <person name="Cooke P."/>
            <person name="Costello M."/>
            <person name="D'Aco K."/>
            <person name="Daza R."/>
            <person name="De Haan G."/>
            <person name="DeGray S."/>
            <person name="DeMaso C."/>
            <person name="Dhargay N."/>
            <person name="Dooley K."/>
            <person name="Dooley E."/>
            <person name="Doricent M."/>
            <person name="Dorje P."/>
            <person name="Dorjee K."/>
            <person name="Dupes A."/>
            <person name="Elong R."/>
            <person name="Falk J."/>
            <person name="Farina A."/>
            <person name="Faro S."/>
            <person name="Ferguson D."/>
            <person name="Fisher S."/>
            <person name="Foley C.D."/>
            <person name="Franke A."/>
            <person name="Friedrich D."/>
            <person name="Gadbois L."/>
            <person name="Gearin G."/>
            <person name="Gearin C.R."/>
            <person name="Giannoukos G."/>
            <person name="Goode T."/>
            <person name="Graham J."/>
            <person name="Grandbois E."/>
            <person name="Grewal S."/>
            <person name="Gyaltsen K."/>
            <person name="Hafez N."/>
            <person name="Hagos B."/>
            <person name="Hall J."/>
            <person name="Henson C."/>
            <person name="Hollinger A."/>
            <person name="Honan T."/>
            <person name="Huard M.D."/>
            <person name="Hughes L."/>
            <person name="Hurhula B."/>
            <person name="Husby M.E."/>
            <person name="Kamat A."/>
            <person name="Kanga B."/>
            <person name="Kashin S."/>
            <person name="Khazanovich D."/>
            <person name="Kisner P."/>
            <person name="Lance K."/>
            <person name="Lara M."/>
            <person name="Lee W."/>
            <person name="Lennon N."/>
            <person name="Letendre F."/>
            <person name="LeVine R."/>
            <person name="Lipovsky A."/>
            <person name="Liu X."/>
            <person name="Liu J."/>
            <person name="Liu S."/>
            <person name="Lokyitsang T."/>
            <person name="Lokyitsang Y."/>
            <person name="Lubonja R."/>
            <person name="Lui A."/>
            <person name="MacDonald P."/>
            <person name="Magnisalis V."/>
            <person name="Maru K."/>
            <person name="Matthews C."/>
            <person name="McCusker W."/>
            <person name="McDonough S."/>
            <person name="Mehta T."/>
            <person name="Meldrim J."/>
            <person name="Meneus L."/>
            <person name="Mihai O."/>
            <person name="Mihalev A."/>
            <person name="Mihova T."/>
            <person name="Mittelman R."/>
            <person name="Mlenga V."/>
            <person name="Montmayeur A."/>
            <person name="Mulrain L."/>
            <person name="Navidi A."/>
            <person name="Naylor J."/>
            <person name="Negash T."/>
            <person name="Nguyen T."/>
            <person name="Nguyen N."/>
            <person name="Nicol R."/>
            <person name="Norbu C."/>
            <person name="Norbu N."/>
            <person name="Novod N."/>
            <person name="O'Neill B."/>
            <person name="Osman S."/>
            <person name="Markiewicz E."/>
            <person name="Oyono O.L."/>
            <person name="Patti C."/>
            <person name="Phunkhang P."/>
            <person name="Pierre F."/>
            <person name="Priest M."/>
            <person name="Raghuraman S."/>
            <person name="Rege F."/>
            <person name="Reyes R."/>
            <person name="Rise C."/>
            <person name="Rogov P."/>
            <person name="Ross K."/>
            <person name="Ryan E."/>
            <person name="Settipalli S."/>
            <person name="Shea T."/>
            <person name="Sherpa N."/>
            <person name="Shi L."/>
            <person name="Shih D."/>
            <person name="Sparrow T."/>
            <person name="Spaulding J."/>
            <person name="Stalker J."/>
            <person name="Stange-Thomann N."/>
            <person name="Stavropoulos S."/>
            <person name="Stone C."/>
            <person name="Strader C."/>
            <person name="Tesfaye S."/>
            <person name="Thomson T."/>
            <person name="Thoulutsang Y."/>
            <person name="Thoulutsang D."/>
            <person name="Topham K."/>
            <person name="Topping I."/>
            <person name="Tsamla T."/>
            <person name="Vassiliev H."/>
            <person name="Vo A."/>
            <person name="Wangchuk T."/>
            <person name="Wangdi T."/>
            <person name="Weiand M."/>
            <person name="Wilkinson J."/>
            <person name="Wilson A."/>
            <person name="Yadav S."/>
            <person name="Young G."/>
            <person name="Yu Q."/>
            <person name="Zembek L."/>
            <person name="Zhong D."/>
            <person name="Zimmer A."/>
            <person name="Zwirko Z."/>
            <person name="Jaffe D.B."/>
            <person name="Alvarez P."/>
            <person name="Brockman W."/>
            <person name="Butler J."/>
            <person name="Chin C."/>
            <person name="Gnerre S."/>
            <person name="Grabherr M."/>
            <person name="Kleber M."/>
            <person name="Mauceli E."/>
            <person name="MacCallum I."/>
        </authorList>
    </citation>
    <scope>NUCLEOTIDE SEQUENCE [LARGE SCALE GENOMIC DNA]</scope>
    <source>
        <strain evidence="3">MSH-3 / Tucson 14011-0111.49</strain>
    </source>
</reference>
<feature type="compositionally biased region" description="Basic and acidic residues" evidence="1">
    <location>
        <begin position="359"/>
        <end position="369"/>
    </location>
</feature>
<name>B4GVX9_DROPE</name>
<sequence length="606" mass="71469">MPQQSKKKLWKEVRQIISPTDLRTLQWLTEKTPIQEKTQKPYHRSVLVQRSSDQADFPPQQQQQDDRNHPQQSKTYRKNYQSSAKQQQVQKNNDRYPRPSPTSFQHHSEEQYPKTTYHNSPNQHQNPQEQRQHSQQPYDDQTEQNPAKMMQYKQQTKYQNHPTKDYPPQTPSEELFQQHPPDVNRLSPYHKTTNKHSHGNRHTENQTEDDRKNPYKMMQQNLQTEYEKAPKMDPYEDHTQKPTHNQFKQKPPEEYRVSPYHNSTEKHSHESSQNMQHSSRKVYDEQPPKNPDKMMQQNLPKEYQKAPKKDPYEDHTQRPTHNQFKQKPPEEYRVSPYHNSTEKHSHESSQNMQHSSRQVYDEQPPKNPDKMMQQNLPKEYQKAPKKDPYEDHPQKPCQDQLSDTPEDDSEESNFGVDKETSNNFMEYYGEGSPKYRPKHILSGDEHDVFSMASSNSVSTSISAKSGNELRAMIWDEMELQSVDVEENVSIFLDLSQPRDDGNQDMKETMSKHPKIASLPNLAIDVNAPTTDSFKGSKTDELPQIECSMSIDDLVNCKVITPMIMKIHNKYMTSMQDAMQLMKYLETVPRLVGQIYKDNITLEKRKH</sequence>
<feature type="compositionally biased region" description="Low complexity" evidence="1">
    <location>
        <begin position="54"/>
        <end position="63"/>
    </location>
</feature>